<organism evidence="1 2">
    <name type="scientific">Bradyrhizobium icense</name>
    <dbReference type="NCBI Taxonomy" id="1274631"/>
    <lineage>
        <taxon>Bacteria</taxon>
        <taxon>Pseudomonadati</taxon>
        <taxon>Pseudomonadota</taxon>
        <taxon>Alphaproteobacteria</taxon>
        <taxon>Hyphomicrobiales</taxon>
        <taxon>Nitrobacteraceae</taxon>
        <taxon>Bradyrhizobium</taxon>
    </lineage>
</organism>
<name>A0A1B1UKC3_9BRAD</name>
<accession>A0A1B1UKC3</accession>
<evidence type="ECO:0000313" key="1">
    <source>
        <dbReference type="EMBL" id="ANW03198.1"/>
    </source>
</evidence>
<sequence>MYGPKSPPTWLCILPLQVHFSTTITRRFRNGPVHFGTTSLALNVAKDKLADAGAEASFTLQPMGQWDWPLTLNPETPIE</sequence>
<keyword evidence="2" id="KW-1185">Reference proteome</keyword>
<proteinExistence type="predicted"/>
<dbReference type="KEGG" id="bic:LMTR13_26740"/>
<dbReference type="RefSeq" id="WP_065730383.1">
    <property type="nucleotide sequence ID" value="NZ_CP016428.1"/>
</dbReference>
<evidence type="ECO:0000313" key="2">
    <source>
        <dbReference type="Proteomes" id="UP000092839"/>
    </source>
</evidence>
<dbReference type="Proteomes" id="UP000092839">
    <property type="component" value="Chromosome"/>
</dbReference>
<dbReference type="EMBL" id="CP016428">
    <property type="protein sequence ID" value="ANW03198.1"/>
    <property type="molecule type" value="Genomic_DNA"/>
</dbReference>
<gene>
    <name evidence="1" type="ORF">LMTR13_26740</name>
</gene>
<dbReference type="AlphaFoldDB" id="A0A1B1UKC3"/>
<reference evidence="1 2" key="1">
    <citation type="submission" date="2016-07" db="EMBL/GenBank/DDBJ databases">
        <title>Complete genome sequence of Bradyrhizobium icense LMTR 13T, a potential inoculant strain isolated from lima bean (Phaseolus lunatus) in Peru.</title>
        <authorList>
            <person name="Ormeno-Orrillo E."/>
            <person name="Duran D."/>
            <person name="Rogel M.A."/>
            <person name="Rey L."/>
            <person name="Imperial J."/>
            <person name="Ruiz-Argueso T."/>
            <person name="Martinez-Romero E."/>
        </authorList>
    </citation>
    <scope>NUCLEOTIDE SEQUENCE [LARGE SCALE GENOMIC DNA]</scope>
    <source>
        <strain evidence="1 2">LMTR 13</strain>
    </source>
</reference>
<protein>
    <submittedName>
        <fullName evidence="1">Uncharacterized protein</fullName>
    </submittedName>
</protein>